<evidence type="ECO:0000256" key="1">
    <source>
        <dbReference type="ARBA" id="ARBA00004886"/>
    </source>
</evidence>
<dbReference type="RefSeq" id="WP_146468794.1">
    <property type="nucleotide sequence ID" value="NZ_VOGW01000187.1"/>
</dbReference>
<dbReference type="Pfam" id="PF08042">
    <property type="entry name" value="PqqA"/>
    <property type="match status" value="1"/>
</dbReference>
<name>A0A5C6IU89_9ACTN</name>
<dbReference type="InterPro" id="IPR011725">
    <property type="entry name" value="PQQ_synth_PqqA"/>
</dbReference>
<comment type="similarity">
    <text evidence="2">Belongs to the PqqA family.</text>
</comment>
<dbReference type="NCBIfam" id="TIGR02107">
    <property type="entry name" value="PQQ_syn_pqqA"/>
    <property type="match status" value="1"/>
</dbReference>
<evidence type="ECO:0000256" key="3">
    <source>
        <dbReference type="ARBA" id="ARBA00015086"/>
    </source>
</evidence>
<dbReference type="GO" id="GO:0018189">
    <property type="term" value="P:pyrroloquinoline quinone biosynthetic process"/>
    <property type="evidence" value="ECO:0007669"/>
    <property type="project" value="UniProtKB-UniPathway"/>
</dbReference>
<proteinExistence type="inferred from homology"/>
<keyword evidence="5" id="KW-1185">Reference proteome</keyword>
<dbReference type="Proteomes" id="UP000320481">
    <property type="component" value="Unassembled WGS sequence"/>
</dbReference>
<gene>
    <name evidence="4" type="primary">pqqA</name>
    <name evidence="4" type="ORF">FRZ03_33355</name>
</gene>
<reference evidence="4" key="1">
    <citation type="journal article" date="2019" name="Microbiol. Resour. Announc.">
        <title>Draft Genomic Sequences of Streptomyces misionensis and Streptomyces albidoflavus, bacteria applied for phytopathogen biocontrol.</title>
        <authorList>
            <person name="Pylro V."/>
            <person name="Dias A."/>
            <person name="Andreote F."/>
            <person name="Varani A."/>
            <person name="Andreote C."/>
            <person name="Bernardo E."/>
            <person name="Martins T."/>
        </authorList>
    </citation>
    <scope>NUCLEOTIDE SEQUENCE [LARGE SCALE GENOMIC DNA]</scope>
    <source>
        <strain evidence="4">66</strain>
    </source>
</reference>
<evidence type="ECO:0000313" key="4">
    <source>
        <dbReference type="EMBL" id="TWV32576.1"/>
    </source>
</evidence>
<organism evidence="4 5">
    <name type="scientific">Streptomyces misionensis</name>
    <dbReference type="NCBI Taxonomy" id="67331"/>
    <lineage>
        <taxon>Bacteria</taxon>
        <taxon>Bacillati</taxon>
        <taxon>Actinomycetota</taxon>
        <taxon>Actinomycetes</taxon>
        <taxon>Kitasatosporales</taxon>
        <taxon>Streptomycetaceae</taxon>
        <taxon>Streptomyces</taxon>
    </lineage>
</organism>
<comment type="caution">
    <text evidence="4">The sequence shown here is derived from an EMBL/GenBank/DDBJ whole genome shotgun (WGS) entry which is preliminary data.</text>
</comment>
<sequence length="31" mass="3603">MECELAVWETPDFDEIVVAAEVTMYLARLEE</sequence>
<evidence type="ECO:0000313" key="5">
    <source>
        <dbReference type="Proteomes" id="UP000320481"/>
    </source>
</evidence>
<dbReference type="AlphaFoldDB" id="A0A5C6IU89"/>
<dbReference type="UniPathway" id="UPA00539"/>
<comment type="pathway">
    <text evidence="1">Cofactor biosynthesis; pyrroloquinoline quinone biosynthesis.</text>
</comment>
<accession>A0A5C6IU89</accession>
<evidence type="ECO:0000256" key="2">
    <source>
        <dbReference type="ARBA" id="ARBA00009325"/>
    </source>
</evidence>
<protein>
    <recommendedName>
        <fullName evidence="3">Coenzyme PQQ synthesis protein A</fullName>
    </recommendedName>
</protein>
<dbReference type="EMBL" id="VOGW01000187">
    <property type="protein sequence ID" value="TWV32576.1"/>
    <property type="molecule type" value="Genomic_DNA"/>
</dbReference>